<keyword evidence="4" id="KW-1185">Reference proteome</keyword>
<organism evidence="3 4">
    <name type="scientific">Puccinia graminis f. sp. tritici</name>
    <dbReference type="NCBI Taxonomy" id="56615"/>
    <lineage>
        <taxon>Eukaryota</taxon>
        <taxon>Fungi</taxon>
        <taxon>Dikarya</taxon>
        <taxon>Basidiomycota</taxon>
        <taxon>Pucciniomycotina</taxon>
        <taxon>Pucciniomycetes</taxon>
        <taxon>Pucciniales</taxon>
        <taxon>Pucciniaceae</taxon>
        <taxon>Puccinia</taxon>
    </lineage>
</organism>
<dbReference type="AlphaFoldDB" id="A0A5B0QWZ6"/>
<proteinExistence type="predicted"/>
<evidence type="ECO:0000256" key="1">
    <source>
        <dbReference type="SAM" id="MobiDB-lite"/>
    </source>
</evidence>
<evidence type="ECO:0000256" key="2">
    <source>
        <dbReference type="SAM" id="SignalP"/>
    </source>
</evidence>
<evidence type="ECO:0000313" key="3">
    <source>
        <dbReference type="EMBL" id="KAA1117788.1"/>
    </source>
</evidence>
<dbReference type="Proteomes" id="UP000324748">
    <property type="component" value="Unassembled WGS sequence"/>
</dbReference>
<feature type="signal peptide" evidence="2">
    <location>
        <begin position="1"/>
        <end position="23"/>
    </location>
</feature>
<evidence type="ECO:0000313" key="4">
    <source>
        <dbReference type="Proteomes" id="UP000324748"/>
    </source>
</evidence>
<keyword evidence="2" id="KW-0732">Signal</keyword>
<feature type="compositionally biased region" description="Polar residues" evidence="1">
    <location>
        <begin position="170"/>
        <end position="181"/>
    </location>
</feature>
<gene>
    <name evidence="3" type="ORF">PGT21_023314</name>
</gene>
<comment type="caution">
    <text evidence="3">The sequence shown here is derived from an EMBL/GenBank/DDBJ whole genome shotgun (WGS) entry which is preliminary data.</text>
</comment>
<accession>A0A5B0QWZ6</accession>
<sequence>MSIYLRYLQIFLLLLNSLSTTAGMTSNLMDITNQDTEMEKLHLEPGSGSIEWHPTVNHMVHEAEREGAHEMMAEYPGETLAQHKRLNNDSEEQPQTKKIRLSFKELENKEPRQPNDESQHNSKIGNPESVLEELNLLWKHSSSFDKKKFKNPYKRSACQNGGGKVKDIQLRTNLHSKSARN</sequence>
<protein>
    <submittedName>
        <fullName evidence="3">Uncharacterized protein</fullName>
    </submittedName>
</protein>
<reference evidence="3 4" key="1">
    <citation type="submission" date="2019-05" db="EMBL/GenBank/DDBJ databases">
        <title>Emergence of the Ug99 lineage of the wheat stem rust pathogen through somatic hybridization.</title>
        <authorList>
            <person name="Li F."/>
            <person name="Upadhyaya N.M."/>
            <person name="Sperschneider J."/>
            <person name="Matny O."/>
            <person name="Nguyen-Phuc H."/>
            <person name="Mago R."/>
            <person name="Raley C."/>
            <person name="Miller M.E."/>
            <person name="Silverstein K.A.T."/>
            <person name="Henningsen E."/>
            <person name="Hirsch C.D."/>
            <person name="Visser B."/>
            <person name="Pretorius Z.A."/>
            <person name="Steffenson B.J."/>
            <person name="Schwessinger B."/>
            <person name="Dodds P.N."/>
            <person name="Figueroa M."/>
        </authorList>
    </citation>
    <scope>NUCLEOTIDE SEQUENCE [LARGE SCALE GENOMIC DNA]</scope>
    <source>
        <strain evidence="3">21-0</strain>
    </source>
</reference>
<dbReference type="EMBL" id="VSWC01000002">
    <property type="protein sequence ID" value="KAA1117788.1"/>
    <property type="molecule type" value="Genomic_DNA"/>
</dbReference>
<feature type="chain" id="PRO_5022924222" evidence="2">
    <location>
        <begin position="24"/>
        <end position="181"/>
    </location>
</feature>
<name>A0A5B0QWZ6_PUCGR</name>
<feature type="region of interest" description="Disordered" evidence="1">
    <location>
        <begin position="148"/>
        <end position="181"/>
    </location>
</feature>